<dbReference type="GO" id="GO:0005886">
    <property type="term" value="C:plasma membrane"/>
    <property type="evidence" value="ECO:0007669"/>
    <property type="project" value="UniProtKB-SubCell"/>
</dbReference>
<evidence type="ECO:0000256" key="6">
    <source>
        <dbReference type="ARBA" id="ARBA00023136"/>
    </source>
</evidence>
<dbReference type="Pfam" id="PF07681">
    <property type="entry name" value="DoxX"/>
    <property type="match status" value="1"/>
</dbReference>
<dbReference type="OrthoDB" id="9792760at2"/>
<feature type="transmembrane region" description="Helical" evidence="7">
    <location>
        <begin position="7"/>
        <end position="28"/>
    </location>
</feature>
<comment type="caution">
    <text evidence="8">The sequence shown here is derived from an EMBL/GenBank/DDBJ whole genome shotgun (WGS) entry which is preliminary data.</text>
</comment>
<protein>
    <submittedName>
        <fullName evidence="8">LysR family transcriptional regulator</fullName>
    </submittedName>
</protein>
<gene>
    <name evidence="8" type="ORF">BFW87_24975</name>
</gene>
<feature type="transmembrane region" description="Helical" evidence="7">
    <location>
        <begin position="104"/>
        <end position="124"/>
    </location>
</feature>
<keyword evidence="5 7" id="KW-1133">Transmembrane helix</keyword>
<keyword evidence="6 7" id="KW-0472">Membrane</keyword>
<dbReference type="RefSeq" id="WP_078742383.1">
    <property type="nucleotide sequence ID" value="NZ_MSDF01000051.1"/>
</dbReference>
<evidence type="ECO:0000256" key="7">
    <source>
        <dbReference type="SAM" id="Phobius"/>
    </source>
</evidence>
<feature type="transmembrane region" description="Helical" evidence="7">
    <location>
        <begin position="73"/>
        <end position="92"/>
    </location>
</feature>
<evidence type="ECO:0000256" key="3">
    <source>
        <dbReference type="ARBA" id="ARBA00022475"/>
    </source>
</evidence>
<dbReference type="AlphaFoldDB" id="A0A1T2Y3B1"/>
<keyword evidence="4 7" id="KW-0812">Transmembrane</keyword>
<keyword evidence="3" id="KW-1003">Cell membrane</keyword>
<dbReference type="Proteomes" id="UP000190965">
    <property type="component" value="Unassembled WGS sequence"/>
</dbReference>
<comment type="subcellular location">
    <subcellularLocation>
        <location evidence="1">Cell membrane</location>
        <topology evidence="1">Multi-pass membrane protein</topology>
    </subcellularLocation>
</comment>
<dbReference type="PANTHER" id="PTHR33452">
    <property type="entry name" value="OXIDOREDUCTASE CATD-RELATED"/>
    <property type="match status" value="1"/>
</dbReference>
<sequence>MSSNQNFTLLLGRALLVALFLFSGIGKLMAPEATISYIAASGAPFPSLAYGIALIVELGLATALLLGYRVRPVALLMAAFTLLTALLFHNHFGDKGQLINFLKNVAITGGFLQIAVFGAGTFSLDHLRAQRAVHA</sequence>
<reference evidence="8 9" key="1">
    <citation type="submission" date="2016-12" db="EMBL/GenBank/DDBJ databases">
        <title>Draft genome sequences of seven strains of Pseudomonas fluorescens that produce 4-formylaminooxyvinylglycine.</title>
        <authorList>
            <person name="Okrent R.A."/>
            <person name="Manning V.A."/>
            <person name="Trippe K.M."/>
        </authorList>
    </citation>
    <scope>NUCLEOTIDE SEQUENCE [LARGE SCALE GENOMIC DNA]</scope>
    <source>
        <strain evidence="8 9">P5A</strain>
    </source>
</reference>
<dbReference type="InterPro" id="IPR051907">
    <property type="entry name" value="DoxX-like_oxidoreductase"/>
</dbReference>
<dbReference type="EMBL" id="MSDF01000051">
    <property type="protein sequence ID" value="OPA86513.1"/>
    <property type="molecule type" value="Genomic_DNA"/>
</dbReference>
<dbReference type="PANTHER" id="PTHR33452:SF1">
    <property type="entry name" value="INNER MEMBRANE PROTEIN YPHA-RELATED"/>
    <property type="match status" value="1"/>
</dbReference>
<proteinExistence type="inferred from homology"/>
<feature type="transmembrane region" description="Helical" evidence="7">
    <location>
        <begin position="48"/>
        <end position="66"/>
    </location>
</feature>
<evidence type="ECO:0000313" key="9">
    <source>
        <dbReference type="Proteomes" id="UP000190965"/>
    </source>
</evidence>
<evidence type="ECO:0000313" key="8">
    <source>
        <dbReference type="EMBL" id="OPA86513.1"/>
    </source>
</evidence>
<dbReference type="InterPro" id="IPR032808">
    <property type="entry name" value="DoxX"/>
</dbReference>
<comment type="similarity">
    <text evidence="2">Belongs to the DoxX family.</text>
</comment>
<organism evidence="8 9">
    <name type="scientific">Pseudomonas fluorescens</name>
    <dbReference type="NCBI Taxonomy" id="294"/>
    <lineage>
        <taxon>Bacteria</taxon>
        <taxon>Pseudomonadati</taxon>
        <taxon>Pseudomonadota</taxon>
        <taxon>Gammaproteobacteria</taxon>
        <taxon>Pseudomonadales</taxon>
        <taxon>Pseudomonadaceae</taxon>
        <taxon>Pseudomonas</taxon>
    </lineage>
</organism>
<evidence type="ECO:0000256" key="5">
    <source>
        <dbReference type="ARBA" id="ARBA00022989"/>
    </source>
</evidence>
<evidence type="ECO:0000256" key="2">
    <source>
        <dbReference type="ARBA" id="ARBA00006679"/>
    </source>
</evidence>
<accession>A0A1T2Y3B1</accession>
<evidence type="ECO:0000256" key="4">
    <source>
        <dbReference type="ARBA" id="ARBA00022692"/>
    </source>
</evidence>
<evidence type="ECO:0000256" key="1">
    <source>
        <dbReference type="ARBA" id="ARBA00004651"/>
    </source>
</evidence>
<name>A0A1T2Y3B1_PSEFL</name>